<accession>A0A5J9WQ30</accession>
<dbReference type="Proteomes" id="UP000324897">
    <property type="component" value="Chromosome 6"/>
</dbReference>
<comment type="caution">
    <text evidence="1">The sequence shown here is derived from an EMBL/GenBank/DDBJ whole genome shotgun (WGS) entry which is preliminary data.</text>
</comment>
<evidence type="ECO:0000313" key="1">
    <source>
        <dbReference type="EMBL" id="TVU50221.1"/>
    </source>
</evidence>
<protein>
    <submittedName>
        <fullName evidence="1">Uncharacterized protein</fullName>
    </submittedName>
</protein>
<sequence length="132" mass="14132">MGRGALRRGKRSGEGVRADGWKARGVVDGDDEPVAADGLGFSGLDYPKKRASLVASPQPFSAANHRAHMPFLFDPFPFDAAADGPGSPLLAAAGEPGEAGCRYFLQWFRTCARCLRKCINLAFSCLSLFNLL</sequence>
<dbReference type="EMBL" id="RWGY01000002">
    <property type="protein sequence ID" value="TVU50221.1"/>
    <property type="molecule type" value="Genomic_DNA"/>
</dbReference>
<name>A0A5J9WQ30_9POAL</name>
<dbReference type="AlphaFoldDB" id="A0A5J9WQ30"/>
<evidence type="ECO:0000313" key="2">
    <source>
        <dbReference type="Proteomes" id="UP000324897"/>
    </source>
</evidence>
<organism evidence="1 2">
    <name type="scientific">Eragrostis curvula</name>
    <name type="common">weeping love grass</name>
    <dbReference type="NCBI Taxonomy" id="38414"/>
    <lineage>
        <taxon>Eukaryota</taxon>
        <taxon>Viridiplantae</taxon>
        <taxon>Streptophyta</taxon>
        <taxon>Embryophyta</taxon>
        <taxon>Tracheophyta</taxon>
        <taxon>Spermatophyta</taxon>
        <taxon>Magnoliopsida</taxon>
        <taxon>Liliopsida</taxon>
        <taxon>Poales</taxon>
        <taxon>Poaceae</taxon>
        <taxon>PACMAD clade</taxon>
        <taxon>Chloridoideae</taxon>
        <taxon>Eragrostideae</taxon>
        <taxon>Eragrostidinae</taxon>
        <taxon>Eragrostis</taxon>
    </lineage>
</organism>
<reference evidence="1 2" key="1">
    <citation type="journal article" date="2019" name="Sci. Rep.">
        <title>A high-quality genome of Eragrostis curvula grass provides insights into Poaceae evolution and supports new strategies to enhance forage quality.</title>
        <authorList>
            <person name="Carballo J."/>
            <person name="Santos B.A.C.M."/>
            <person name="Zappacosta D."/>
            <person name="Garbus I."/>
            <person name="Selva J.P."/>
            <person name="Gallo C.A."/>
            <person name="Diaz A."/>
            <person name="Albertini E."/>
            <person name="Caccamo M."/>
            <person name="Echenique V."/>
        </authorList>
    </citation>
    <scope>NUCLEOTIDE SEQUENCE [LARGE SCALE GENOMIC DNA]</scope>
    <source>
        <strain evidence="2">cv. Victoria</strain>
        <tissue evidence="1">Leaf</tissue>
    </source>
</reference>
<proteinExistence type="predicted"/>
<gene>
    <name evidence="1" type="ORF">EJB05_01585</name>
</gene>
<keyword evidence="2" id="KW-1185">Reference proteome</keyword>
<dbReference type="Gramene" id="TVU50221">
    <property type="protein sequence ID" value="TVU50221"/>
    <property type="gene ID" value="EJB05_01585"/>
</dbReference>
<feature type="non-terminal residue" evidence="1">
    <location>
        <position position="1"/>
    </location>
</feature>